<dbReference type="CDD" id="cd07046">
    <property type="entry name" value="BMC_PduU-EutS"/>
    <property type="match status" value="1"/>
</dbReference>
<gene>
    <name evidence="4" type="ORF">NRE15_10480</name>
</gene>
<dbReference type="Gene3D" id="3.30.70.1710">
    <property type="match status" value="1"/>
</dbReference>
<dbReference type="InterPro" id="IPR037233">
    <property type="entry name" value="CcmK-like_sf"/>
</dbReference>
<protein>
    <submittedName>
        <fullName evidence="4">BMC domain-containing protein</fullName>
    </submittedName>
</protein>
<dbReference type="PANTHER" id="PTHR40449:SF2">
    <property type="entry name" value="BACTERIAL MICROCOMPARTMENT SHELL PROTEIN EUTS"/>
    <property type="match status" value="1"/>
</dbReference>
<dbReference type="SUPFAM" id="SSF143414">
    <property type="entry name" value="CcmK-like"/>
    <property type="match status" value="1"/>
</dbReference>
<dbReference type="Pfam" id="PF00936">
    <property type="entry name" value="BMC"/>
    <property type="match status" value="1"/>
</dbReference>
<feature type="domain" description="BMC circularly permuted" evidence="3">
    <location>
        <begin position="6"/>
        <end position="106"/>
    </location>
</feature>
<evidence type="ECO:0000313" key="4">
    <source>
        <dbReference type="EMBL" id="UUX33322.1"/>
    </source>
</evidence>
<keyword evidence="5" id="KW-1185">Reference proteome</keyword>
<dbReference type="InterPro" id="IPR009307">
    <property type="entry name" value="EutS/PduU/CutR"/>
</dbReference>
<dbReference type="RefSeq" id="WP_313792823.1">
    <property type="nucleotide sequence ID" value="NZ_CP102453.1"/>
</dbReference>
<evidence type="ECO:0000313" key="5">
    <source>
        <dbReference type="Proteomes" id="UP001315967"/>
    </source>
</evidence>
<organism evidence="4 5">
    <name type="scientific">Fundicoccus culcitae</name>
    <dbReference type="NCBI Taxonomy" id="2969821"/>
    <lineage>
        <taxon>Bacteria</taxon>
        <taxon>Bacillati</taxon>
        <taxon>Bacillota</taxon>
        <taxon>Bacilli</taxon>
        <taxon>Lactobacillales</taxon>
        <taxon>Aerococcaceae</taxon>
        <taxon>Fundicoccus</taxon>
    </lineage>
</organism>
<name>A0ABY5P3L9_9LACT</name>
<dbReference type="SMART" id="SM00877">
    <property type="entry name" value="BMC"/>
    <property type="match status" value="1"/>
</dbReference>
<dbReference type="InterPro" id="IPR000249">
    <property type="entry name" value="BMC_dom"/>
</dbReference>
<dbReference type="PIRSF" id="PIRSF012296">
    <property type="entry name" value="EutS_PduU"/>
    <property type="match status" value="1"/>
</dbReference>
<evidence type="ECO:0000256" key="2">
    <source>
        <dbReference type="ARBA" id="ARBA00024446"/>
    </source>
</evidence>
<dbReference type="EMBL" id="CP102453">
    <property type="protein sequence ID" value="UUX33322.1"/>
    <property type="molecule type" value="Genomic_DNA"/>
</dbReference>
<sequence>MDSRERVIQEYVPGKQITLAHVIANPDEEVYGKIGINRSDRDAIGIMTITPSETAIIAVDIAVKAANVEIDFMDRFTGSLVISGDVSSVKIAIKEIVDVLSEVLGFNSNSISSS</sequence>
<dbReference type="PROSITE" id="PS51931">
    <property type="entry name" value="BMC_CP"/>
    <property type="match status" value="1"/>
</dbReference>
<keyword evidence="2" id="KW-1283">Bacterial microcompartment</keyword>
<evidence type="ECO:0000256" key="1">
    <source>
        <dbReference type="ARBA" id="ARBA00024322"/>
    </source>
</evidence>
<comment type="subcellular location">
    <subcellularLocation>
        <location evidence="1">Bacterial microcompartment</location>
    </subcellularLocation>
</comment>
<proteinExistence type="predicted"/>
<dbReference type="Proteomes" id="UP001315967">
    <property type="component" value="Chromosome"/>
</dbReference>
<dbReference type="PANTHER" id="PTHR40449">
    <property type="entry name" value="ETHANOLAMINE UTILIZATION PROTEIN EUTS"/>
    <property type="match status" value="1"/>
</dbReference>
<dbReference type="InterPro" id="IPR044870">
    <property type="entry name" value="BMC_CP"/>
</dbReference>
<accession>A0ABY5P3L9</accession>
<reference evidence="4 5" key="1">
    <citation type="submission" date="2022-08" db="EMBL/GenBank/DDBJ databases">
        <title>Aerococcaceae sp. nov isolated from spoiled eye mask.</title>
        <authorList>
            <person name="Zhou G."/>
            <person name="Xie X.-B."/>
            <person name="Shi Q.-S."/>
            <person name="Wang Y.-S."/>
            <person name="Wen X."/>
            <person name="Peng H."/>
            <person name="Yang X.-J."/>
            <person name="Tao H.-B."/>
            <person name="Huang X.-M."/>
        </authorList>
    </citation>
    <scope>NUCLEOTIDE SEQUENCE [LARGE SCALE GENOMIC DNA]</scope>
    <source>
        <strain evidence="5">DM20194951</strain>
    </source>
</reference>
<evidence type="ECO:0000259" key="3">
    <source>
        <dbReference type="PROSITE" id="PS51931"/>
    </source>
</evidence>